<evidence type="ECO:0000313" key="2">
    <source>
        <dbReference type="EMBL" id="APG59841.1"/>
    </source>
</evidence>
<keyword evidence="1" id="KW-1133">Transmembrane helix</keyword>
<sequence length="105" mass="12092">MKNEDFKKLIERSEIKTSADFTVKLMDNIKLSELKPNQLKIWSLWKVVIGFILISGLTIFGCYFFQKIKVLSGSLFIPVIVSLILLVALNHLIVLNKWHQTTSIE</sequence>
<feature type="transmembrane region" description="Helical" evidence="1">
    <location>
        <begin position="44"/>
        <end position="66"/>
    </location>
</feature>
<dbReference type="Proteomes" id="UP000182510">
    <property type="component" value="Chromosome"/>
</dbReference>
<dbReference type="AlphaFoldDB" id="A0A1L3J3Z0"/>
<organism evidence="2 3">
    <name type="scientific">Christiangramia salexigens</name>
    <dbReference type="NCBI Taxonomy" id="1913577"/>
    <lineage>
        <taxon>Bacteria</taxon>
        <taxon>Pseudomonadati</taxon>
        <taxon>Bacteroidota</taxon>
        <taxon>Flavobacteriia</taxon>
        <taxon>Flavobacteriales</taxon>
        <taxon>Flavobacteriaceae</taxon>
        <taxon>Christiangramia</taxon>
    </lineage>
</organism>
<feature type="transmembrane region" description="Helical" evidence="1">
    <location>
        <begin position="72"/>
        <end position="95"/>
    </location>
</feature>
<evidence type="ECO:0000313" key="3">
    <source>
        <dbReference type="Proteomes" id="UP000182510"/>
    </source>
</evidence>
<reference evidence="2 3" key="1">
    <citation type="submission" date="2016-11" db="EMBL/GenBank/DDBJ databases">
        <title>Gramella sp. LPB0144 isolated from marine environment.</title>
        <authorList>
            <person name="Kim E."/>
            <person name="Yi H."/>
        </authorList>
    </citation>
    <scope>NUCLEOTIDE SEQUENCE [LARGE SCALE GENOMIC DNA]</scope>
    <source>
        <strain evidence="2 3">LPB0144</strain>
    </source>
</reference>
<dbReference type="STRING" id="1913577.LPB144_05165"/>
<name>A0A1L3J3Z0_9FLAO</name>
<keyword evidence="1" id="KW-0472">Membrane</keyword>
<dbReference type="RefSeq" id="WP_072552493.1">
    <property type="nucleotide sequence ID" value="NZ_CP018153.1"/>
</dbReference>
<gene>
    <name evidence="2" type="ORF">LPB144_05165</name>
</gene>
<accession>A0A1L3J3Z0</accession>
<dbReference type="OrthoDB" id="1164928at2"/>
<evidence type="ECO:0000256" key="1">
    <source>
        <dbReference type="SAM" id="Phobius"/>
    </source>
</evidence>
<keyword evidence="1" id="KW-0812">Transmembrane</keyword>
<proteinExistence type="predicted"/>
<protein>
    <submittedName>
        <fullName evidence="2">Uncharacterized protein</fullName>
    </submittedName>
</protein>
<dbReference type="EMBL" id="CP018153">
    <property type="protein sequence ID" value="APG59841.1"/>
    <property type="molecule type" value="Genomic_DNA"/>
</dbReference>
<dbReference type="KEGG" id="grl:LPB144_05165"/>
<keyword evidence="3" id="KW-1185">Reference proteome</keyword>